<name>A0AAV4LT13_BABCB</name>
<dbReference type="AlphaFoldDB" id="A0AAV4LT13"/>
<dbReference type="GeneID" id="94194472"/>
<dbReference type="EMBL" id="BPLF01000002">
    <property type="protein sequence ID" value="GIX62991.1"/>
    <property type="molecule type" value="Genomic_DNA"/>
</dbReference>
<keyword evidence="1" id="KW-0812">Transmembrane</keyword>
<reference evidence="2 3" key="1">
    <citation type="submission" date="2021-06" db="EMBL/GenBank/DDBJ databases">
        <title>Genome sequence of Babesia caballi.</title>
        <authorList>
            <person name="Yamagishi J."/>
            <person name="Kidaka T."/>
            <person name="Ochi A."/>
        </authorList>
    </citation>
    <scope>NUCLEOTIDE SEQUENCE [LARGE SCALE GENOMIC DNA]</scope>
    <source>
        <strain evidence="2">USDA-D6B2</strain>
    </source>
</reference>
<dbReference type="RefSeq" id="XP_067715060.1">
    <property type="nucleotide sequence ID" value="XM_067858959.1"/>
</dbReference>
<feature type="transmembrane region" description="Helical" evidence="1">
    <location>
        <begin position="1017"/>
        <end position="1042"/>
    </location>
</feature>
<gene>
    <name evidence="2" type="ORF">BcabD6B2_24260</name>
</gene>
<protein>
    <submittedName>
        <fullName evidence="2">Variant erythrocyte surface antigen-1 family protein</fullName>
    </submittedName>
</protein>
<proteinExistence type="predicted"/>
<organism evidence="2 3">
    <name type="scientific">Babesia caballi</name>
    <dbReference type="NCBI Taxonomy" id="5871"/>
    <lineage>
        <taxon>Eukaryota</taxon>
        <taxon>Sar</taxon>
        <taxon>Alveolata</taxon>
        <taxon>Apicomplexa</taxon>
        <taxon>Aconoidasida</taxon>
        <taxon>Piroplasmida</taxon>
        <taxon>Babesiidae</taxon>
        <taxon>Babesia</taxon>
    </lineage>
</organism>
<comment type="caution">
    <text evidence="2">The sequence shown here is derived from an EMBL/GenBank/DDBJ whole genome shotgun (WGS) entry which is preliminary data.</text>
</comment>
<evidence type="ECO:0000313" key="3">
    <source>
        <dbReference type="Proteomes" id="UP001497744"/>
    </source>
</evidence>
<keyword evidence="1" id="KW-1133">Transmembrane helix</keyword>
<evidence type="ECO:0000256" key="1">
    <source>
        <dbReference type="SAM" id="Phobius"/>
    </source>
</evidence>
<evidence type="ECO:0000313" key="2">
    <source>
        <dbReference type="EMBL" id="GIX62991.1"/>
    </source>
</evidence>
<keyword evidence="3" id="KW-1185">Reference proteome</keyword>
<keyword evidence="1" id="KW-0472">Membrane</keyword>
<sequence length="1081" mass="118750">MSRLDTPLSAPVDLSFRSPSNLKEAIDWILRVTGKDGGHSDDKSEALAQAIVGLPGFNEAISAAAAKLKESGGDGSEALGKLQNTNTLKSIIEKLANGLGTFIGYNNGTIKHGSGGIGLPNDPRERLGDAVLGFLAGMLENLERTSQISKIKLTNVDVKNILKALGEGIYAFYEAIEKVQNLNDSSTKITEVVKQLNGINGILNGLPTIRSSVTLVQLTTEVSKYLKAVLEAVKEKVSGQVGSTQADSKVGYLSTKLTCLVSDIGSKWKSGPIDLSAIKDGIDALLDAQKGLSDKLRNTGSSSDNTARCLISAIISGTSQFLSQLKKAHYASYYQGVMVETNGWSGAKSADAKTCAKIFLGCLPMVFSALSYLYWRCHENGGGWNDMKLRDDGKADDLKDFLYSMAYGPSILSAGKTGGVVSKALQKFEDFKACMQKTKKSYPDFLKDLKKSGREQLYKESLSSSTDYSLSTLHAIAKLYFTGKQIRGADQTKTSPSTISEMLYFLAALPFSPELGGCEKYINNLLSKPLPIYFAGLKTETPLPLTADSINNNLTSTTCLFATIMLGRFQGPKTDDDPFLHNLYSNGMSLHYPSGAPLFRKVAECVYAVQFQMMFLLQQCSGKYSETCGWRDCRFGKKIEPKNSSSTFVLSHICRGYTCEHTKRLQCPHNGSATASNSCVHNTSNSAKCGSGSTDLSPLQAFLTDKLKGFRIAPQLAPDSTNHLHNHPPGSMCHVPMGFRSTDLRDSMASKGAHISVTLRYICANIGSPFRRIYENLLCLTKRTPRTLGELFGFYWQFIVLLNHDASKKNKQYFSYAFLMASLRNSKATTVLIRDLSNMNASKESHGVYHPADLLSLYYPKCSGVSCGPYLFPLVYTTGATFSPNYAYTYLSWLVYLADDFRDWMSEFLEGFDGLKCEGCGHSCGHPSGSHDSGCNCPTITQCADVLPLFYEYGFTMLDASRLNGWKWDQTKGQWQSDTSTKRSCNAFHSALSTVISGTPLNKFLESIDDFLYAIRWIFFSKLSAFWTIYLCLILYTFFFLLDTLRLRSHLKLTSSHTVPPLALLTSGKPILTTKLTYITQ</sequence>
<dbReference type="Proteomes" id="UP001497744">
    <property type="component" value="Unassembled WGS sequence"/>
</dbReference>
<accession>A0AAV4LT13</accession>